<dbReference type="EMBL" id="JBJQND010000013">
    <property type="protein sequence ID" value="KAL3856136.1"/>
    <property type="molecule type" value="Genomic_DNA"/>
</dbReference>
<sequence>EETDDIIPLVITFNSKATQVAKWIRNGYASIQDKYPRVFRHKLVTGYRRNKNLCDILIRNKIRNANNSP</sequence>
<protein>
    <submittedName>
        <fullName evidence="1">Uncharacterized protein</fullName>
    </submittedName>
</protein>
<dbReference type="AlphaFoldDB" id="A0ABD3V4J6"/>
<dbReference type="EMBL" id="JBJQND010000009">
    <property type="protein sequence ID" value="KAL3867530.1"/>
    <property type="molecule type" value="Genomic_DNA"/>
</dbReference>
<comment type="caution">
    <text evidence="1">The sequence shown here is derived from an EMBL/GenBank/DDBJ whole genome shotgun (WGS) entry which is preliminary data.</text>
</comment>
<accession>A0ABD3V4J6</accession>
<gene>
    <name evidence="1" type="ORF">ACJMK2_010926</name>
    <name evidence="2" type="ORF">ACJMK2_044727</name>
</gene>
<feature type="non-terminal residue" evidence="1">
    <location>
        <position position="1"/>
    </location>
</feature>
<dbReference type="Proteomes" id="UP001634394">
    <property type="component" value="Unassembled WGS sequence"/>
</dbReference>
<evidence type="ECO:0000313" key="1">
    <source>
        <dbReference type="EMBL" id="KAL3856136.1"/>
    </source>
</evidence>
<name>A0ABD3V4J6_SINWO</name>
<evidence type="ECO:0000313" key="3">
    <source>
        <dbReference type="Proteomes" id="UP001634394"/>
    </source>
</evidence>
<keyword evidence="3" id="KW-1185">Reference proteome</keyword>
<organism evidence="1 3">
    <name type="scientific">Sinanodonta woodiana</name>
    <name type="common">Chinese pond mussel</name>
    <name type="synonym">Anodonta woodiana</name>
    <dbReference type="NCBI Taxonomy" id="1069815"/>
    <lineage>
        <taxon>Eukaryota</taxon>
        <taxon>Metazoa</taxon>
        <taxon>Spiralia</taxon>
        <taxon>Lophotrochozoa</taxon>
        <taxon>Mollusca</taxon>
        <taxon>Bivalvia</taxon>
        <taxon>Autobranchia</taxon>
        <taxon>Heteroconchia</taxon>
        <taxon>Palaeoheterodonta</taxon>
        <taxon>Unionida</taxon>
        <taxon>Unionoidea</taxon>
        <taxon>Unionidae</taxon>
        <taxon>Unioninae</taxon>
        <taxon>Sinanodonta</taxon>
    </lineage>
</organism>
<evidence type="ECO:0000313" key="2">
    <source>
        <dbReference type="EMBL" id="KAL3867530.1"/>
    </source>
</evidence>
<reference evidence="1 3" key="1">
    <citation type="submission" date="2024-11" db="EMBL/GenBank/DDBJ databases">
        <title>Chromosome-level genome assembly of the freshwater bivalve Anodonta woodiana.</title>
        <authorList>
            <person name="Chen X."/>
        </authorList>
    </citation>
    <scope>NUCLEOTIDE SEQUENCE [LARGE SCALE GENOMIC DNA]</scope>
    <source>
        <strain evidence="1">MN2024</strain>
        <tissue evidence="1">Gills</tissue>
    </source>
</reference>
<proteinExistence type="predicted"/>